<accession>A0A8J5RJ67</accession>
<comment type="caution">
    <text evidence="2">The sequence shown here is derived from an EMBL/GenBank/DDBJ whole genome shotgun (WGS) entry which is preliminary data.</text>
</comment>
<dbReference type="AlphaFoldDB" id="A0A8J5RJ67"/>
<evidence type="ECO:0000256" key="1">
    <source>
        <dbReference type="SAM" id="MobiDB-lite"/>
    </source>
</evidence>
<evidence type="ECO:0000313" key="2">
    <source>
        <dbReference type="EMBL" id="KAG8060680.1"/>
    </source>
</evidence>
<protein>
    <submittedName>
        <fullName evidence="2">Uncharacterized protein</fullName>
    </submittedName>
</protein>
<feature type="compositionally biased region" description="Basic residues" evidence="1">
    <location>
        <begin position="94"/>
        <end position="108"/>
    </location>
</feature>
<dbReference type="EMBL" id="JAAALK010000287">
    <property type="protein sequence ID" value="KAG8060680.1"/>
    <property type="molecule type" value="Genomic_DNA"/>
</dbReference>
<dbReference type="Proteomes" id="UP000729402">
    <property type="component" value="Unassembled WGS sequence"/>
</dbReference>
<organism evidence="2 3">
    <name type="scientific">Zizania palustris</name>
    <name type="common">Northern wild rice</name>
    <dbReference type="NCBI Taxonomy" id="103762"/>
    <lineage>
        <taxon>Eukaryota</taxon>
        <taxon>Viridiplantae</taxon>
        <taxon>Streptophyta</taxon>
        <taxon>Embryophyta</taxon>
        <taxon>Tracheophyta</taxon>
        <taxon>Spermatophyta</taxon>
        <taxon>Magnoliopsida</taxon>
        <taxon>Liliopsida</taxon>
        <taxon>Poales</taxon>
        <taxon>Poaceae</taxon>
        <taxon>BOP clade</taxon>
        <taxon>Oryzoideae</taxon>
        <taxon>Oryzeae</taxon>
        <taxon>Zizaniinae</taxon>
        <taxon>Zizania</taxon>
    </lineage>
</organism>
<name>A0A8J5RJ67_ZIZPA</name>
<gene>
    <name evidence="2" type="ORF">GUJ93_ZPchr0002g25799</name>
</gene>
<reference evidence="2" key="1">
    <citation type="journal article" date="2021" name="bioRxiv">
        <title>Whole Genome Assembly and Annotation of Northern Wild Rice, Zizania palustris L., Supports a Whole Genome Duplication in the Zizania Genus.</title>
        <authorList>
            <person name="Haas M."/>
            <person name="Kono T."/>
            <person name="Macchietto M."/>
            <person name="Millas R."/>
            <person name="McGilp L."/>
            <person name="Shao M."/>
            <person name="Duquette J."/>
            <person name="Hirsch C.N."/>
            <person name="Kimball J."/>
        </authorList>
    </citation>
    <scope>NUCLEOTIDE SEQUENCE</scope>
    <source>
        <tissue evidence="2">Fresh leaf tissue</tissue>
    </source>
</reference>
<proteinExistence type="predicted"/>
<sequence>MLPLHPSSITSSTSYLAPTALVPHGGLCTPLPMCHASLLTTMAWHMPPSPRCTPCLLPTGPTRNLALIHATPRAPPHHVEVASRVRERGEMERGRKRKEKRNKNKKQM</sequence>
<reference evidence="2" key="2">
    <citation type="submission" date="2021-02" db="EMBL/GenBank/DDBJ databases">
        <authorList>
            <person name="Kimball J.A."/>
            <person name="Haas M.W."/>
            <person name="Macchietto M."/>
            <person name="Kono T."/>
            <person name="Duquette J."/>
            <person name="Shao M."/>
        </authorList>
    </citation>
    <scope>NUCLEOTIDE SEQUENCE</scope>
    <source>
        <tissue evidence="2">Fresh leaf tissue</tissue>
    </source>
</reference>
<evidence type="ECO:0000313" key="3">
    <source>
        <dbReference type="Proteomes" id="UP000729402"/>
    </source>
</evidence>
<keyword evidence="3" id="KW-1185">Reference proteome</keyword>
<feature type="region of interest" description="Disordered" evidence="1">
    <location>
        <begin position="85"/>
        <end position="108"/>
    </location>
</feature>